<feature type="transmembrane region" description="Helical" evidence="6">
    <location>
        <begin position="918"/>
        <end position="938"/>
    </location>
</feature>
<protein>
    <submittedName>
        <fullName evidence="7">Uncharacterized protein</fullName>
    </submittedName>
</protein>
<evidence type="ECO:0000256" key="6">
    <source>
        <dbReference type="SAM" id="Phobius"/>
    </source>
</evidence>
<feature type="transmembrane region" description="Helical" evidence="6">
    <location>
        <begin position="297"/>
        <end position="316"/>
    </location>
</feature>
<feature type="transmembrane region" description="Helical" evidence="6">
    <location>
        <begin position="740"/>
        <end position="758"/>
    </location>
</feature>
<feature type="transmembrane region" description="Helical" evidence="6">
    <location>
        <begin position="527"/>
        <end position="548"/>
    </location>
</feature>
<gene>
    <name evidence="7" type="ORF">GBAR_LOCUS23563</name>
</gene>
<dbReference type="Proteomes" id="UP001174909">
    <property type="component" value="Unassembled WGS sequence"/>
</dbReference>
<feature type="transmembrane region" description="Helical" evidence="6">
    <location>
        <begin position="483"/>
        <end position="507"/>
    </location>
</feature>
<feature type="transmembrane region" description="Helical" evidence="6">
    <location>
        <begin position="697"/>
        <end position="719"/>
    </location>
</feature>
<dbReference type="GO" id="GO:0012505">
    <property type="term" value="C:endomembrane system"/>
    <property type="evidence" value="ECO:0007669"/>
    <property type="project" value="UniProtKB-SubCell"/>
</dbReference>
<dbReference type="InterPro" id="IPR036259">
    <property type="entry name" value="MFS_trans_sf"/>
</dbReference>
<dbReference type="Gene3D" id="1.20.1250.20">
    <property type="entry name" value="MFS general substrate transporter like domains"/>
    <property type="match status" value="2"/>
</dbReference>
<name>A0AA35T7Y2_GEOBA</name>
<feature type="transmembrane region" description="Helical" evidence="6">
    <location>
        <begin position="21"/>
        <end position="41"/>
    </location>
</feature>
<dbReference type="PANTHER" id="PTHR23510:SF3">
    <property type="entry name" value="MAJOR FACILITATOR SUPERFAMILY DOMAIN-CONTAINING PROTEIN 8"/>
    <property type="match status" value="1"/>
</dbReference>
<accession>A0AA35T7Y2</accession>
<dbReference type="EMBL" id="CASHTH010003266">
    <property type="protein sequence ID" value="CAI8042427.1"/>
    <property type="molecule type" value="Genomic_DNA"/>
</dbReference>
<feature type="transmembrane region" description="Helical" evidence="6">
    <location>
        <begin position="170"/>
        <end position="190"/>
    </location>
</feature>
<feature type="transmembrane region" description="Helical" evidence="6">
    <location>
        <begin position="202"/>
        <end position="225"/>
    </location>
</feature>
<feature type="transmembrane region" description="Helical" evidence="6">
    <location>
        <begin position="328"/>
        <end position="346"/>
    </location>
</feature>
<comment type="subcellular location">
    <subcellularLocation>
        <location evidence="1">Endomembrane system</location>
        <topology evidence="1">Multi-pass membrane protein</topology>
    </subcellularLocation>
</comment>
<evidence type="ECO:0000313" key="8">
    <source>
        <dbReference type="Proteomes" id="UP001174909"/>
    </source>
</evidence>
<feature type="transmembrane region" description="Helical" evidence="6">
    <location>
        <begin position="672"/>
        <end position="691"/>
    </location>
</feature>
<feature type="transmembrane region" description="Helical" evidence="6">
    <location>
        <begin position="442"/>
        <end position="463"/>
    </location>
</feature>
<feature type="transmembrane region" description="Helical" evidence="6">
    <location>
        <begin position="885"/>
        <end position="906"/>
    </location>
</feature>
<keyword evidence="5 6" id="KW-0472">Membrane</keyword>
<feature type="transmembrane region" description="Helical" evidence="6">
    <location>
        <begin position="258"/>
        <end position="277"/>
    </location>
</feature>
<evidence type="ECO:0000256" key="2">
    <source>
        <dbReference type="ARBA" id="ARBA00022448"/>
    </source>
</evidence>
<feature type="transmembrane region" description="Helical" evidence="6">
    <location>
        <begin position="127"/>
        <end position="149"/>
    </location>
</feature>
<feature type="transmembrane region" description="Helical" evidence="6">
    <location>
        <begin position="764"/>
        <end position="783"/>
    </location>
</feature>
<keyword evidence="8" id="KW-1185">Reference proteome</keyword>
<reference evidence="7" key="1">
    <citation type="submission" date="2023-03" db="EMBL/GenBank/DDBJ databases">
        <authorList>
            <person name="Steffen K."/>
            <person name="Cardenas P."/>
        </authorList>
    </citation>
    <scope>NUCLEOTIDE SEQUENCE</scope>
</reference>
<evidence type="ECO:0000256" key="5">
    <source>
        <dbReference type="ARBA" id="ARBA00023136"/>
    </source>
</evidence>
<keyword evidence="4 6" id="KW-1133">Transmembrane helix</keyword>
<dbReference type="InterPro" id="IPR051068">
    <property type="entry name" value="MFS_Domain-Containing_Protein"/>
</dbReference>
<proteinExistence type="predicted"/>
<organism evidence="7 8">
    <name type="scientific">Geodia barretti</name>
    <name type="common">Barrett's horny sponge</name>
    <dbReference type="NCBI Taxonomy" id="519541"/>
    <lineage>
        <taxon>Eukaryota</taxon>
        <taxon>Metazoa</taxon>
        <taxon>Porifera</taxon>
        <taxon>Demospongiae</taxon>
        <taxon>Heteroscleromorpha</taxon>
        <taxon>Tetractinellida</taxon>
        <taxon>Astrophorina</taxon>
        <taxon>Geodiidae</taxon>
        <taxon>Geodia</taxon>
    </lineage>
</organism>
<dbReference type="GO" id="GO:0005765">
    <property type="term" value="C:lysosomal membrane"/>
    <property type="evidence" value="ECO:0007669"/>
    <property type="project" value="TreeGrafter"/>
</dbReference>
<keyword evidence="3 6" id="KW-0812">Transmembrane</keyword>
<evidence type="ECO:0000256" key="1">
    <source>
        <dbReference type="ARBA" id="ARBA00004127"/>
    </source>
</evidence>
<feature type="transmembrane region" description="Helical" evidence="6">
    <location>
        <begin position="590"/>
        <end position="611"/>
    </location>
</feature>
<evidence type="ECO:0000313" key="7">
    <source>
        <dbReference type="EMBL" id="CAI8042427.1"/>
    </source>
</evidence>
<evidence type="ECO:0000256" key="4">
    <source>
        <dbReference type="ARBA" id="ARBA00022989"/>
    </source>
</evidence>
<feature type="transmembrane region" description="Helical" evidence="6">
    <location>
        <begin position="950"/>
        <end position="971"/>
    </location>
</feature>
<dbReference type="CDD" id="cd06174">
    <property type="entry name" value="MFS"/>
    <property type="match status" value="1"/>
</dbReference>
<feature type="transmembrane region" description="Helical" evidence="6">
    <location>
        <begin position="102"/>
        <end position="121"/>
    </location>
</feature>
<feature type="transmembrane region" description="Helical" evidence="6">
    <location>
        <begin position="643"/>
        <end position="665"/>
    </location>
</feature>
<comment type="caution">
    <text evidence="7">The sequence shown here is derived from an EMBL/GenBank/DDBJ whole genome shotgun (WGS) entry which is preliminary data.</text>
</comment>
<keyword evidence="2" id="KW-0813">Transport</keyword>
<dbReference type="AlphaFoldDB" id="A0AA35T7Y2"/>
<dbReference type="SUPFAM" id="SSF103473">
    <property type="entry name" value="MFS general substrate transporter"/>
    <property type="match status" value="2"/>
</dbReference>
<feature type="transmembrane region" description="Helical" evidence="6">
    <location>
        <begin position="73"/>
        <end position="95"/>
    </location>
</feature>
<dbReference type="PANTHER" id="PTHR23510">
    <property type="entry name" value="INNER MEMBRANE TRANSPORT PROTEIN YAJR"/>
    <property type="match status" value="1"/>
</dbReference>
<sequence length="996" mass="107371">MYWFRGKKSLEESFPHHNMALILLFQLTITSAYSLALPSLYKFITTPAERPEEVACSEGGKFWPGLGGSDSDYAWVLVSYNLFGMVAAPVAGILLHRLPFTITIISFSILLVTGGIVYALARSVWMAFVGYGVSGAGGALCTITIHTYMGEMGDVMDDIRKKQGKKPRKFLLYNIYSFTLTGAFIFPFSINSVMAQFDISPYHWPGWVLAALTATVASISLIGFVETRSIPQAKTACPSLTSIKFKTNPRSRERNSKIASYMFLIGCGFLIGMGYTIFTSLITPVLSDQFGFTVQYISYFFLATSATYFGSSLVQLGAKLAGVGNRNILGLSLVLVLAGSLLFGDWQSIGPDPCTSFFLNATERDCGEISPVSGSGSRAGDEAFPVGLSAANTTAVQELVEGCQALSGPSNVCFWNRRSRVTGDYCTECLGTCLSTERSQNIYQLSVAVIILSIGSPLVYVFVPAIASDITPIISQVQLANGLVGLLLCQLLQGRISSMMFGVSYFTRTVTPFWFIKAYEVTGRHTYFAMAIVSGCAVLLLLSLLALYKRLAPIPKTNAVAISATGKLSFEVTKEDKRSMEESFPHHNMVLILLFQLLVTSAYSLAIPSLYKFVTTPTELPDELVCSEGGKFWPGLGGSDSDYAWVVMSYSLFGMVAAPVAGMLLHRLPFTITIISFSILLVTGGMVYALARSVWMAFVGYGLTGAGVSFGTITIHTYMGEMGDIMDDIRKKQGKKPRSFCCTYLLVHMTGGFVLPFWAKLAGVVQNILGLSLVLVLAGSLLFGDWQSIGPDPCTSFSSNATERDCGEISSVFGSGSGAGDEAFPVGLSAANTTAVQELVEGCQALSGPSNACFWNRRSRVTGDYCTECLGTCLSTERSQNIYQLSLAVILLSIGAPLGFTFVPAIASDITPLNSQGIVISVMLGVGLLTRAVTPFWYIQSYEVTGRHTYFAMAIVSGCAVLLLLSLLPLYKRLTPIPKTNAVAISATGKLGFEVE</sequence>
<evidence type="ECO:0000256" key="3">
    <source>
        <dbReference type="ARBA" id="ARBA00022692"/>
    </source>
</evidence>